<sequence length="288" mass="31677">MGEPFADLLFQDLRKIELIDPWRVAGHPVGVTGSSLLAGAMALHFGDLAVICSSPLRYAHTEQGTAIAAWSSAGMLSLGYRVSVVRTEDAGLVLPAGSCGLTVSAKDLRLRGLLGPELPLMLLQRLTEDGGVGAIQLRVGGAEWFQLLYRRDLDGAIEFSPVGARHHIEAITVDSPADELGWLHPASAYPFVMDGQYWRTAHPKDWPWPLAREWRSQPASCQYRQVMKTALLARFAQHENLNRRLLALRCPVAVADVPVCLLEEVAASALVFQTEYRARMMCSTLYKT</sequence>
<dbReference type="Proteomes" id="UP001528673">
    <property type="component" value="Unassembled WGS sequence"/>
</dbReference>
<dbReference type="RefSeq" id="WP_273953239.1">
    <property type="nucleotide sequence ID" value="NZ_JAQSIP010000010.1"/>
</dbReference>
<name>A0ABT5N4G2_9BURK</name>
<gene>
    <name evidence="1" type="ORF">PSQ40_17800</name>
</gene>
<evidence type="ECO:0000313" key="1">
    <source>
        <dbReference type="EMBL" id="MDD0840444.1"/>
    </source>
</evidence>
<dbReference type="EMBL" id="JAQSIP010000010">
    <property type="protein sequence ID" value="MDD0840444.1"/>
    <property type="molecule type" value="Genomic_DNA"/>
</dbReference>
<comment type="caution">
    <text evidence="1">The sequence shown here is derived from an EMBL/GenBank/DDBJ whole genome shotgun (WGS) entry which is preliminary data.</text>
</comment>
<reference evidence="1 2" key="1">
    <citation type="submission" date="2023-02" db="EMBL/GenBank/DDBJ databases">
        <title>Bacterial whole genomic sequence of Curvibacter sp. HBC61.</title>
        <authorList>
            <person name="Le V."/>
            <person name="Ko S.-R."/>
            <person name="Ahn C.-Y."/>
            <person name="Oh H.-M."/>
        </authorList>
    </citation>
    <scope>NUCLEOTIDE SEQUENCE [LARGE SCALE GENOMIC DNA]</scope>
    <source>
        <strain evidence="1 2">HBC61</strain>
    </source>
</reference>
<protein>
    <submittedName>
        <fullName evidence="1">Uncharacterized protein</fullName>
    </submittedName>
</protein>
<accession>A0ABT5N4G2</accession>
<proteinExistence type="predicted"/>
<evidence type="ECO:0000313" key="2">
    <source>
        <dbReference type="Proteomes" id="UP001528673"/>
    </source>
</evidence>
<keyword evidence="2" id="KW-1185">Reference proteome</keyword>
<dbReference type="InterPro" id="IPR037238">
    <property type="entry name" value="YbiA-like_sf"/>
</dbReference>
<dbReference type="SUPFAM" id="SSF143990">
    <property type="entry name" value="YbiA-like"/>
    <property type="match status" value="1"/>
</dbReference>
<organism evidence="1 2">
    <name type="scientific">Curvibacter cyanobacteriorum</name>
    <dbReference type="NCBI Taxonomy" id="3026422"/>
    <lineage>
        <taxon>Bacteria</taxon>
        <taxon>Pseudomonadati</taxon>
        <taxon>Pseudomonadota</taxon>
        <taxon>Betaproteobacteria</taxon>
        <taxon>Burkholderiales</taxon>
        <taxon>Comamonadaceae</taxon>
        <taxon>Curvibacter</taxon>
    </lineage>
</organism>